<protein>
    <submittedName>
        <fullName evidence="1">Uncharacterized protein</fullName>
    </submittedName>
</protein>
<accession>X0SNU4</accession>
<feature type="non-terminal residue" evidence="1">
    <location>
        <position position="145"/>
    </location>
</feature>
<dbReference type="AlphaFoldDB" id="X0SNU4"/>
<gene>
    <name evidence="1" type="ORF">S01H1_16551</name>
</gene>
<sequence>MGRDESFPIRVYVAGSIAATLEEQSWRREWKKWLESLDLGLVVLDPVIEKDGRTYKEPHDEIVAYVVTTVRILVESCYVLLIVHDLEKFSVDTWVEMAWAFNKGLYIILFVTNPDYPEKRTIRCAFRRRMCDEIIYNDREELRRV</sequence>
<evidence type="ECO:0000313" key="1">
    <source>
        <dbReference type="EMBL" id="GAF82768.1"/>
    </source>
</evidence>
<proteinExistence type="predicted"/>
<reference evidence="1" key="1">
    <citation type="journal article" date="2014" name="Front. Microbiol.">
        <title>High frequency of phylogenetically diverse reductive dehalogenase-homologous genes in deep subseafloor sedimentary metagenomes.</title>
        <authorList>
            <person name="Kawai M."/>
            <person name="Futagami T."/>
            <person name="Toyoda A."/>
            <person name="Takaki Y."/>
            <person name="Nishi S."/>
            <person name="Hori S."/>
            <person name="Arai W."/>
            <person name="Tsubouchi T."/>
            <person name="Morono Y."/>
            <person name="Uchiyama I."/>
            <person name="Ito T."/>
            <person name="Fujiyama A."/>
            <person name="Inagaki F."/>
            <person name="Takami H."/>
        </authorList>
    </citation>
    <scope>NUCLEOTIDE SEQUENCE</scope>
    <source>
        <strain evidence="1">Expedition CK06-06</strain>
    </source>
</reference>
<dbReference type="SUPFAM" id="SSF52309">
    <property type="entry name" value="N-(deoxy)ribosyltransferase-like"/>
    <property type="match status" value="1"/>
</dbReference>
<comment type="caution">
    <text evidence="1">The sequence shown here is derived from an EMBL/GenBank/DDBJ whole genome shotgun (WGS) entry which is preliminary data.</text>
</comment>
<dbReference type="Gene3D" id="3.40.50.450">
    <property type="match status" value="1"/>
</dbReference>
<name>X0SNU4_9ZZZZ</name>
<organism evidence="1">
    <name type="scientific">marine sediment metagenome</name>
    <dbReference type="NCBI Taxonomy" id="412755"/>
    <lineage>
        <taxon>unclassified sequences</taxon>
        <taxon>metagenomes</taxon>
        <taxon>ecological metagenomes</taxon>
    </lineage>
</organism>
<dbReference type="EMBL" id="BARS01008716">
    <property type="protein sequence ID" value="GAF82768.1"/>
    <property type="molecule type" value="Genomic_DNA"/>
</dbReference>